<dbReference type="EMBL" id="JAPQER010000001">
    <property type="protein sequence ID" value="MCY6483181.1"/>
    <property type="molecule type" value="Genomic_DNA"/>
</dbReference>
<comment type="caution">
    <text evidence="2">The sequence shown here is derived from an EMBL/GenBank/DDBJ whole genome shotgun (WGS) entry which is preliminary data.</text>
</comment>
<accession>A0ABT4CW42</accession>
<name>A0ABT4CW42_9CLOT</name>
<evidence type="ECO:0008006" key="4">
    <source>
        <dbReference type="Google" id="ProtNLM"/>
    </source>
</evidence>
<reference evidence="2" key="1">
    <citation type="submission" date="2022-12" db="EMBL/GenBank/DDBJ databases">
        <authorList>
            <person name="Wang J."/>
        </authorList>
    </citation>
    <scope>NUCLEOTIDE SEQUENCE</scope>
    <source>
        <strain evidence="2">HY-45-18</strain>
    </source>
</reference>
<gene>
    <name evidence="2" type="ORF">OW763_02275</name>
</gene>
<sequence>MKIYIYLVLLLFMIVVIYEGLTKSSKYAPTKIRRLSRGVFVGMLLRYITLLIMFAVQNIKYIFIVKPIYFLNLICVPMAALITIYILIRSEKINFSHMFFISGILTIIYAFIIYKYPVITMLDLKYGYYMKFIKMEYICGAYILINIFLIMIAINFCNKNVDNKGIALIIISSITLIIENMLIILGKPIFMESVIGEILWLVSLNYVINKLKKSGR</sequence>
<dbReference type="Proteomes" id="UP001078443">
    <property type="component" value="Unassembled WGS sequence"/>
</dbReference>
<feature type="transmembrane region" description="Helical" evidence="1">
    <location>
        <begin position="34"/>
        <end position="56"/>
    </location>
</feature>
<feature type="transmembrane region" description="Helical" evidence="1">
    <location>
        <begin position="68"/>
        <end position="88"/>
    </location>
</feature>
<proteinExistence type="predicted"/>
<dbReference type="RefSeq" id="WP_268039438.1">
    <property type="nucleotide sequence ID" value="NZ_JAPQER010000001.1"/>
</dbReference>
<evidence type="ECO:0000256" key="1">
    <source>
        <dbReference type="SAM" id="Phobius"/>
    </source>
</evidence>
<keyword evidence="1" id="KW-0472">Membrane</keyword>
<protein>
    <recommendedName>
        <fullName evidence="4">Multipass membrane protein</fullName>
    </recommendedName>
</protein>
<keyword evidence="3" id="KW-1185">Reference proteome</keyword>
<feature type="transmembrane region" description="Helical" evidence="1">
    <location>
        <begin position="134"/>
        <end position="154"/>
    </location>
</feature>
<feature type="transmembrane region" description="Helical" evidence="1">
    <location>
        <begin position="95"/>
        <end position="114"/>
    </location>
</feature>
<keyword evidence="1" id="KW-0812">Transmembrane</keyword>
<keyword evidence="1" id="KW-1133">Transmembrane helix</keyword>
<feature type="transmembrane region" description="Helical" evidence="1">
    <location>
        <begin position="166"/>
        <end position="183"/>
    </location>
</feature>
<feature type="transmembrane region" description="Helical" evidence="1">
    <location>
        <begin position="189"/>
        <end position="208"/>
    </location>
</feature>
<organism evidence="2 3">
    <name type="scientific">Clostridium aestuarii</name>
    <dbReference type="NCBI Taxonomy" id="338193"/>
    <lineage>
        <taxon>Bacteria</taxon>
        <taxon>Bacillati</taxon>
        <taxon>Bacillota</taxon>
        <taxon>Clostridia</taxon>
        <taxon>Eubacteriales</taxon>
        <taxon>Clostridiaceae</taxon>
        <taxon>Clostridium</taxon>
    </lineage>
</organism>
<evidence type="ECO:0000313" key="3">
    <source>
        <dbReference type="Proteomes" id="UP001078443"/>
    </source>
</evidence>
<evidence type="ECO:0000313" key="2">
    <source>
        <dbReference type="EMBL" id="MCY6483181.1"/>
    </source>
</evidence>
<feature type="transmembrane region" description="Helical" evidence="1">
    <location>
        <begin position="6"/>
        <end position="22"/>
    </location>
</feature>